<evidence type="ECO:0000259" key="9">
    <source>
        <dbReference type="Pfam" id="PF01370"/>
    </source>
</evidence>
<dbReference type="EMBL" id="JAAAPU010000204">
    <property type="protein sequence ID" value="KAF4200384.1"/>
    <property type="molecule type" value="Genomic_DNA"/>
</dbReference>
<keyword evidence="5" id="KW-0560">Oxidoreductase</keyword>
<dbReference type="PRINTS" id="PR00385">
    <property type="entry name" value="P450"/>
</dbReference>
<proteinExistence type="inferred from homology"/>
<evidence type="ECO:0000256" key="3">
    <source>
        <dbReference type="ARBA" id="ARBA00022617"/>
    </source>
</evidence>
<evidence type="ECO:0000313" key="11">
    <source>
        <dbReference type="Proteomes" id="UP000649114"/>
    </source>
</evidence>
<dbReference type="InterPro" id="IPR001509">
    <property type="entry name" value="Epimerase_deHydtase"/>
</dbReference>
<dbReference type="GO" id="GO:0004497">
    <property type="term" value="F:monooxygenase activity"/>
    <property type="evidence" value="ECO:0007669"/>
    <property type="project" value="UniProtKB-KW"/>
</dbReference>
<dbReference type="SUPFAM" id="SSF48264">
    <property type="entry name" value="Cytochrome P450"/>
    <property type="match status" value="1"/>
</dbReference>
<dbReference type="GO" id="GO:0016705">
    <property type="term" value="F:oxidoreductase activity, acting on paired donors, with incorporation or reduction of molecular oxygen"/>
    <property type="evidence" value="ECO:0007669"/>
    <property type="project" value="InterPro"/>
</dbReference>
<dbReference type="PANTHER" id="PTHR24305:SF230">
    <property type="entry name" value="P450, PUTATIVE (EUROFUNG)-RELATED"/>
    <property type="match status" value="1"/>
</dbReference>
<evidence type="ECO:0000256" key="6">
    <source>
        <dbReference type="ARBA" id="ARBA00023004"/>
    </source>
</evidence>
<evidence type="ECO:0000256" key="4">
    <source>
        <dbReference type="ARBA" id="ARBA00022723"/>
    </source>
</evidence>
<keyword evidence="6 8" id="KW-0408">Iron</keyword>
<dbReference type="GO" id="GO:0005506">
    <property type="term" value="F:iron ion binding"/>
    <property type="evidence" value="ECO:0007669"/>
    <property type="project" value="InterPro"/>
</dbReference>
<feature type="domain" description="NAD-dependent epimerase/dehydratase" evidence="9">
    <location>
        <begin position="642"/>
        <end position="846"/>
    </location>
</feature>
<dbReference type="Gene3D" id="3.40.50.720">
    <property type="entry name" value="NAD(P)-binding Rossmann-like Domain"/>
    <property type="match status" value="1"/>
</dbReference>
<dbReference type="InterPro" id="IPR001128">
    <property type="entry name" value="Cyt_P450"/>
</dbReference>
<dbReference type="SUPFAM" id="SSF51735">
    <property type="entry name" value="NAD(P)-binding Rossmann-fold domains"/>
    <property type="match status" value="1"/>
</dbReference>
<dbReference type="GO" id="GO:0044283">
    <property type="term" value="P:small molecule biosynthetic process"/>
    <property type="evidence" value="ECO:0007669"/>
    <property type="project" value="UniProtKB-ARBA"/>
</dbReference>
<dbReference type="InterPro" id="IPR036291">
    <property type="entry name" value="NAD(P)-bd_dom_sf"/>
</dbReference>
<comment type="similarity">
    <text evidence="2">Belongs to the cytochrome P450 family.</text>
</comment>
<comment type="cofactor">
    <cofactor evidence="1 8">
        <name>heme</name>
        <dbReference type="ChEBI" id="CHEBI:30413"/>
    </cofactor>
</comment>
<gene>
    <name evidence="10" type="ORF">CNMCM8927_003440</name>
</gene>
<evidence type="ECO:0000256" key="8">
    <source>
        <dbReference type="PIRSR" id="PIRSR602401-1"/>
    </source>
</evidence>
<sequence>MYSLAVQAGFALFLLHYCLNIIHSLYFHPLRRIPGPRLWIIFPVLRHISAVRGRLDLDIPRFHAVYGPAVRFGRDEVSFITPEAWNDIYGHGHRQLPKVLNSASNPMDIVSSNDADHTRFRKSLSHAFSARGLQAQEPFINTYVDKLIAQLKEVAKSQLPADMAKWFNLITFDIIGDLAFGEPFYGLESTQYHHWVATIFESVKLFPFVKMKDTYPTVFNLVSLFVPKRLLEAQKEQIAHAREAVKKRLHNSSAYNRGDFMDSMSRNRGKDDGLTEEEMVANANILIIAGSETTATLLAGTIYFLLRNPDTLAKVVTEVRTTMKTETDITCNSAGAKLPYMLACIQESFRLYPPVPTGLQRMTLDSMTIAGYDVPSGTKVSVHPMGASWSSLNFYAPDRFLPERWLPEVKSDPTSPFFCDKREVVQPFSVGPRNCIGRNLAFAEMRLILARLLWNFDLELCEESLSWVDQRAYTIWEKPPLMSSAADIDIIIAALKRETRSASFTLAPRRGFSPKIRATPTVLPMATGHGGDVLYITSLPQSRVFSYEVSGSSDQGKTVIHAAYETQKYAESTPFTQWTIKILNPGEFDLKELTSVEVEWTGTGRFGVMCAFLPSHAVLLHEKAEQIRECHRLHASTTQLRVIIVPDFTSAGAFDECFKSDAPFDVVIHTASPFRYSVADIQRELLDPAISGTIALLEAVRKSAPSVKKVIVTSSFASIINSYKGNSWVDHIYSEEDWNPITLSDAHLNPLNGYRASKTFAERACWEFLERENPPFSLVTLCPTLMFGPVIHPLRNLDELNTSNQRIRNFMVGEYKAEIPDTGTSFFLWIDVRDAALAHIRAMEAPGVANKRFLLTAGYFSNKEICEVIRESFSEYRPQLPEQNTGGGGYPPGGLYKFDNSQATEKLGLTYRTLSTSITETVISLQKLQN</sequence>
<dbReference type="AlphaFoldDB" id="A0AAN6BJW6"/>
<keyword evidence="3 8" id="KW-0349">Heme</keyword>
<comment type="caution">
    <text evidence="10">The sequence shown here is derived from an EMBL/GenBank/DDBJ whole genome shotgun (WGS) entry which is preliminary data.</text>
</comment>
<dbReference type="PANTHER" id="PTHR24305">
    <property type="entry name" value="CYTOCHROME P450"/>
    <property type="match status" value="1"/>
</dbReference>
<protein>
    <recommendedName>
        <fullName evidence="9">NAD-dependent epimerase/dehydratase domain-containing protein</fullName>
    </recommendedName>
</protein>
<feature type="binding site" description="axial binding residue" evidence="8">
    <location>
        <position position="435"/>
    </location>
    <ligand>
        <name>heme</name>
        <dbReference type="ChEBI" id="CHEBI:30413"/>
    </ligand>
    <ligandPart>
        <name>Fe</name>
        <dbReference type="ChEBI" id="CHEBI:18248"/>
    </ligandPart>
</feature>
<dbReference type="Gene3D" id="1.10.630.10">
    <property type="entry name" value="Cytochrome P450"/>
    <property type="match status" value="1"/>
</dbReference>
<dbReference type="Proteomes" id="UP000649114">
    <property type="component" value="Unassembled WGS sequence"/>
</dbReference>
<name>A0AAN6BJW6_ASPLE</name>
<evidence type="ECO:0000256" key="5">
    <source>
        <dbReference type="ARBA" id="ARBA00023002"/>
    </source>
</evidence>
<reference evidence="10" key="1">
    <citation type="journal article" date="2020" name="bioRxiv">
        <title>Genomic and phenotypic heterogeneity of clinical isolates of the human pathogens Aspergillus fumigatus, Aspergillus lentulus and Aspergillus fumigatiaffinis.</title>
        <authorList>
            <person name="dos Santos R.A.C."/>
            <person name="Steenwyk J.L."/>
            <person name="Rivero-Menendez O."/>
            <person name="Mead M.E."/>
            <person name="Silva L.P."/>
            <person name="Bastos R.W."/>
            <person name="Alastruey-Izquierdo A."/>
            <person name="Goldman G.H."/>
            <person name="Rokas A."/>
        </authorList>
    </citation>
    <scope>NUCLEOTIDE SEQUENCE</scope>
    <source>
        <strain evidence="10">CNM-CM8927</strain>
    </source>
</reference>
<dbReference type="Pfam" id="PF01370">
    <property type="entry name" value="Epimerase"/>
    <property type="match status" value="1"/>
</dbReference>
<dbReference type="GO" id="GO:0020037">
    <property type="term" value="F:heme binding"/>
    <property type="evidence" value="ECO:0007669"/>
    <property type="project" value="InterPro"/>
</dbReference>
<dbReference type="InterPro" id="IPR036396">
    <property type="entry name" value="Cyt_P450_sf"/>
</dbReference>
<keyword evidence="7" id="KW-0503">Monooxygenase</keyword>
<dbReference type="CDD" id="cd11058">
    <property type="entry name" value="CYP60B-like"/>
    <property type="match status" value="1"/>
</dbReference>
<organism evidence="10 11">
    <name type="scientific">Aspergillus lentulus</name>
    <dbReference type="NCBI Taxonomy" id="293939"/>
    <lineage>
        <taxon>Eukaryota</taxon>
        <taxon>Fungi</taxon>
        <taxon>Dikarya</taxon>
        <taxon>Ascomycota</taxon>
        <taxon>Pezizomycotina</taxon>
        <taxon>Eurotiomycetes</taxon>
        <taxon>Eurotiomycetidae</taxon>
        <taxon>Eurotiales</taxon>
        <taxon>Aspergillaceae</taxon>
        <taxon>Aspergillus</taxon>
        <taxon>Aspergillus subgen. Fumigati</taxon>
    </lineage>
</organism>
<dbReference type="InterPro" id="IPR002401">
    <property type="entry name" value="Cyt_P450_E_grp-I"/>
</dbReference>
<evidence type="ECO:0000313" key="10">
    <source>
        <dbReference type="EMBL" id="KAF4200384.1"/>
    </source>
</evidence>
<evidence type="ECO:0000256" key="1">
    <source>
        <dbReference type="ARBA" id="ARBA00001971"/>
    </source>
</evidence>
<accession>A0AAN6BJW6</accession>
<dbReference type="InterPro" id="IPR050121">
    <property type="entry name" value="Cytochrome_P450_monoxygenase"/>
</dbReference>
<evidence type="ECO:0000256" key="7">
    <source>
        <dbReference type="ARBA" id="ARBA00023033"/>
    </source>
</evidence>
<keyword evidence="4 8" id="KW-0479">Metal-binding</keyword>
<evidence type="ECO:0000256" key="2">
    <source>
        <dbReference type="ARBA" id="ARBA00010617"/>
    </source>
</evidence>
<dbReference type="InterPro" id="IPR017972">
    <property type="entry name" value="Cyt_P450_CS"/>
</dbReference>
<dbReference type="PROSITE" id="PS00086">
    <property type="entry name" value="CYTOCHROME_P450"/>
    <property type="match status" value="1"/>
</dbReference>
<dbReference type="Pfam" id="PF00067">
    <property type="entry name" value="p450"/>
    <property type="match status" value="1"/>
</dbReference>
<dbReference type="PRINTS" id="PR00463">
    <property type="entry name" value="EP450I"/>
</dbReference>
<reference evidence="10" key="2">
    <citation type="submission" date="2020-04" db="EMBL/GenBank/DDBJ databases">
        <authorList>
            <person name="Santos R.A.C."/>
            <person name="Steenwyk J.L."/>
            <person name="Rivero-Menendez O."/>
            <person name="Mead M.E."/>
            <person name="Silva L.P."/>
            <person name="Bastos R.W."/>
            <person name="Alastruey-Izquierdo A."/>
            <person name="Goldman G.H."/>
            <person name="Rokas A."/>
        </authorList>
    </citation>
    <scope>NUCLEOTIDE SEQUENCE</scope>
    <source>
        <strain evidence="10">CNM-CM8927</strain>
    </source>
</reference>